<dbReference type="Proteomes" id="UP000695000">
    <property type="component" value="Unplaced"/>
</dbReference>
<evidence type="ECO:0000313" key="6">
    <source>
        <dbReference type="Proteomes" id="UP000695000"/>
    </source>
</evidence>
<gene>
    <name evidence="7" type="primary">LOC108561410</name>
</gene>
<keyword evidence="2 5" id="KW-0813">Transport</keyword>
<dbReference type="PANTHER" id="PTHR13768:SF8">
    <property type="entry name" value="ALPHA-SOLUBLE NSF ATTACHMENT PROTEIN"/>
    <property type="match status" value="1"/>
</dbReference>
<evidence type="ECO:0000313" key="7">
    <source>
        <dbReference type="RefSeq" id="XP_017774815.1"/>
    </source>
</evidence>
<comment type="similarity">
    <text evidence="1 5">Belongs to the SNAP family.</text>
</comment>
<proteinExistence type="inferred from homology"/>
<dbReference type="CDD" id="cd15832">
    <property type="entry name" value="SNAP"/>
    <property type="match status" value="1"/>
</dbReference>
<keyword evidence="3 5" id="KW-0653">Protein transport</keyword>
<comment type="function">
    <text evidence="5">Required for vesicular transport between the endoplasmic reticulum and the Golgi apparatus.</text>
</comment>
<keyword evidence="6" id="KW-1185">Reference proteome</keyword>
<evidence type="ECO:0000256" key="5">
    <source>
        <dbReference type="RuleBase" id="RU367013"/>
    </source>
</evidence>
<protein>
    <submittedName>
        <fullName evidence="7">Alpha-soluble NSF attachment protein-like</fullName>
    </submittedName>
</protein>
<evidence type="ECO:0000256" key="4">
    <source>
        <dbReference type="PROSITE-ProRule" id="PRU00339"/>
    </source>
</evidence>
<organism evidence="6 7">
    <name type="scientific">Nicrophorus vespilloides</name>
    <name type="common">Boreal carrion beetle</name>
    <dbReference type="NCBI Taxonomy" id="110193"/>
    <lineage>
        <taxon>Eukaryota</taxon>
        <taxon>Metazoa</taxon>
        <taxon>Ecdysozoa</taxon>
        <taxon>Arthropoda</taxon>
        <taxon>Hexapoda</taxon>
        <taxon>Insecta</taxon>
        <taxon>Pterygota</taxon>
        <taxon>Neoptera</taxon>
        <taxon>Endopterygota</taxon>
        <taxon>Coleoptera</taxon>
        <taxon>Polyphaga</taxon>
        <taxon>Staphyliniformia</taxon>
        <taxon>Silphidae</taxon>
        <taxon>Nicrophorinae</taxon>
        <taxon>Nicrophorus</taxon>
    </lineage>
</organism>
<dbReference type="PANTHER" id="PTHR13768">
    <property type="entry name" value="SOLUBLE NSF ATTACHMENT PROTEIN SNAP"/>
    <property type="match status" value="1"/>
</dbReference>
<name>A0ABM1MJR5_NICVS</name>
<accession>A0ABM1MJR5</accession>
<feature type="repeat" description="TPR" evidence="4">
    <location>
        <begin position="61"/>
        <end position="94"/>
    </location>
</feature>
<dbReference type="GeneID" id="108561410"/>
<dbReference type="Gene3D" id="1.25.40.10">
    <property type="entry name" value="Tetratricopeptide repeat domain"/>
    <property type="match status" value="1"/>
</dbReference>
<keyword evidence="5" id="KW-0472">Membrane</keyword>
<keyword evidence="5" id="KW-0931">ER-Golgi transport</keyword>
<dbReference type="Pfam" id="PF14938">
    <property type="entry name" value="SNAP"/>
    <property type="match status" value="1"/>
</dbReference>
<evidence type="ECO:0000256" key="3">
    <source>
        <dbReference type="ARBA" id="ARBA00022927"/>
    </source>
</evidence>
<dbReference type="InterPro" id="IPR000744">
    <property type="entry name" value="NSF_attach"/>
</dbReference>
<dbReference type="InterPro" id="IPR011990">
    <property type="entry name" value="TPR-like_helical_dom_sf"/>
</dbReference>
<reference evidence="7" key="1">
    <citation type="submission" date="2025-08" db="UniProtKB">
        <authorList>
            <consortium name="RefSeq"/>
        </authorList>
    </citation>
    <scope>IDENTIFICATION</scope>
    <source>
        <tissue evidence="7">Whole Larva</tissue>
    </source>
</reference>
<dbReference type="SMART" id="SM00028">
    <property type="entry name" value="TPR"/>
    <property type="match status" value="4"/>
</dbReference>
<evidence type="ECO:0000256" key="1">
    <source>
        <dbReference type="ARBA" id="ARBA00010050"/>
    </source>
</evidence>
<dbReference type="SUPFAM" id="SSF48452">
    <property type="entry name" value="TPR-like"/>
    <property type="match status" value="1"/>
</dbReference>
<keyword evidence="4" id="KW-0802">TPR repeat</keyword>
<comment type="subcellular location">
    <subcellularLocation>
        <location evidence="5">Membrane</location>
        <topology evidence="5">Peripheral membrane protein</topology>
    </subcellularLocation>
</comment>
<dbReference type="InterPro" id="IPR019734">
    <property type="entry name" value="TPR_rpt"/>
</dbReference>
<dbReference type="PROSITE" id="PS50005">
    <property type="entry name" value="TPR"/>
    <property type="match status" value="1"/>
</dbReference>
<evidence type="ECO:0000256" key="2">
    <source>
        <dbReference type="ARBA" id="ARBA00022448"/>
    </source>
</evidence>
<sequence length="312" mass="35346">MCLTSEVSESSLRSDVSIKTIMVSKEQQAQNLMAEAEKKLNSSKGFFGSLFGSTSKSEEVADCYQRAGNLYKMVKKWSEAGDAFSRAANLHTKAGSRHDAAVCHLDAANSYKKSEPKEAVNCYLRAIDIYTDMGRFAIAAKHHQNIAEIYEANDEPQKAVQHFEQSGEYFRGEENHSSANKCFLKVAHHVALLENYEKAVEVYEDVARRSVDNSFLKYCTKEYLFRALLCHLCVDVVNAELALERYVLMCPAFQDSRESKLIQSVLDSLEEQNVDAFTDAVQSYDSVSRFDSWYTTMLLRIKNTLSNRPDLR</sequence>
<dbReference type="PRINTS" id="PR00448">
    <property type="entry name" value="NSFATTACHMNT"/>
</dbReference>
<dbReference type="RefSeq" id="XP_017774815.1">
    <property type="nucleotide sequence ID" value="XM_017919326.1"/>
</dbReference>